<dbReference type="RefSeq" id="WP_110828158.1">
    <property type="nucleotide sequence ID" value="NZ_QKLU01000002.1"/>
</dbReference>
<keyword evidence="1" id="KW-0732">Signal</keyword>
<reference evidence="2 3" key="1">
    <citation type="submission" date="2018-06" db="EMBL/GenBank/DDBJ databases">
        <title>Genomic Encyclopedia of Archaeal and Bacterial Type Strains, Phase II (KMG-II): from individual species to whole genera.</title>
        <authorList>
            <person name="Goeker M."/>
        </authorList>
    </citation>
    <scope>NUCLEOTIDE SEQUENCE [LARGE SCALE GENOMIC DNA]</scope>
    <source>
        <strain evidence="2 3">DSM 27372</strain>
    </source>
</reference>
<proteinExistence type="predicted"/>
<accession>A0A318UVN9</accession>
<name>A0A318UVN9_9SPHI</name>
<gene>
    <name evidence="2" type="ORF">B0O44_102273</name>
</gene>
<dbReference type="Proteomes" id="UP000248198">
    <property type="component" value="Unassembled WGS sequence"/>
</dbReference>
<sequence>MRRMFFCLAGLILLTSQLSTAAVPGPDSLSRRQQNDADDAVRSKSFSKSFPLSASDRVSLSNQYGTILIKNWDKREVKVDVDIKAYSDSESEVQKLLEAVSIEADKQGDVASFRTRIGEENKSWGSWFRNGKRGRKEVKVNYVVYMPSSNALSMVMQYGNVEMGDHSGALSMKLQYGNFKAGNLSSNNNYVAVQYGKSTIEELNKATVKHQYGSGLIIGTVGSLNLNAQYVSVNITNIKEDALIKQQYGSGLTIGSVANLNLDVQYSKVNIQSIKKGATTIKQQYGSLDIGSLGSINLRTQYTGVNIGTLWGDGTFDMQYDRLSIGKVTEGVRSLNIDGQYVTMGMEFSDKYNGDLDVRTSYASFRYGKGVTARLTSKDDESTEKSYSGKIGNGGNNRVRVKSDYGSVTFR</sequence>
<evidence type="ECO:0000313" key="3">
    <source>
        <dbReference type="Proteomes" id="UP000248198"/>
    </source>
</evidence>
<dbReference type="EMBL" id="QKLU01000002">
    <property type="protein sequence ID" value="PYF75719.1"/>
    <property type="molecule type" value="Genomic_DNA"/>
</dbReference>
<keyword evidence="3" id="KW-1185">Reference proteome</keyword>
<feature type="signal peptide" evidence="1">
    <location>
        <begin position="1"/>
        <end position="21"/>
    </location>
</feature>
<evidence type="ECO:0000313" key="2">
    <source>
        <dbReference type="EMBL" id="PYF75719.1"/>
    </source>
</evidence>
<feature type="chain" id="PRO_5016464654" description="Adhesin domain-containing protein" evidence="1">
    <location>
        <begin position="22"/>
        <end position="411"/>
    </location>
</feature>
<dbReference type="OrthoDB" id="1117657at2"/>
<protein>
    <recommendedName>
        <fullName evidence="4">Adhesin domain-containing protein</fullName>
    </recommendedName>
</protein>
<comment type="caution">
    <text evidence="2">The sequence shown here is derived from an EMBL/GenBank/DDBJ whole genome shotgun (WGS) entry which is preliminary data.</text>
</comment>
<dbReference type="AlphaFoldDB" id="A0A318UVN9"/>
<evidence type="ECO:0008006" key="4">
    <source>
        <dbReference type="Google" id="ProtNLM"/>
    </source>
</evidence>
<evidence type="ECO:0000256" key="1">
    <source>
        <dbReference type="SAM" id="SignalP"/>
    </source>
</evidence>
<organism evidence="2 3">
    <name type="scientific">Pedobacter nutrimenti</name>
    <dbReference type="NCBI Taxonomy" id="1241337"/>
    <lineage>
        <taxon>Bacteria</taxon>
        <taxon>Pseudomonadati</taxon>
        <taxon>Bacteroidota</taxon>
        <taxon>Sphingobacteriia</taxon>
        <taxon>Sphingobacteriales</taxon>
        <taxon>Sphingobacteriaceae</taxon>
        <taxon>Pedobacter</taxon>
    </lineage>
</organism>